<dbReference type="EMBL" id="CP159925">
    <property type="protein sequence ID" value="XCO75882.1"/>
    <property type="molecule type" value="Genomic_DNA"/>
</dbReference>
<sequence>MSAGGRRESIRHDEEHVMALADSDRARYPQLHALWDAFYDSPTLSPLQAGAIVHELIELLERHGQDGRDRHLIRIVLRWLAFFSRAARGGHAIETLSD</sequence>
<dbReference type="RefSeq" id="WP_363799153.1">
    <property type="nucleotide sequence ID" value="NZ_CP159925.1"/>
</dbReference>
<evidence type="ECO:0000313" key="1">
    <source>
        <dbReference type="EMBL" id="XCO75882.1"/>
    </source>
</evidence>
<protein>
    <submittedName>
        <fullName evidence="1">Uncharacterized protein</fullName>
    </submittedName>
</protein>
<gene>
    <name evidence="1" type="ORF">ABU614_03555</name>
</gene>
<accession>A0AAU8MXC5</accession>
<organism evidence="1">
    <name type="scientific">Lysobacter firmicutimachus</name>
    <dbReference type="NCBI Taxonomy" id="1792846"/>
    <lineage>
        <taxon>Bacteria</taxon>
        <taxon>Pseudomonadati</taxon>
        <taxon>Pseudomonadota</taxon>
        <taxon>Gammaproteobacteria</taxon>
        <taxon>Lysobacterales</taxon>
        <taxon>Lysobacteraceae</taxon>
        <taxon>Lysobacter</taxon>
    </lineage>
</organism>
<proteinExistence type="predicted"/>
<dbReference type="AlphaFoldDB" id="A0AAU8MXC5"/>
<reference evidence="1" key="1">
    <citation type="submission" date="2024-06" db="EMBL/GenBank/DDBJ databases">
        <authorList>
            <person name="Li S."/>
        </authorList>
    </citation>
    <scope>NUCLEOTIDE SEQUENCE</scope>
    <source>
        <strain evidence="1">SR10</strain>
    </source>
</reference>
<name>A0AAU8MXC5_9GAMM</name>